<dbReference type="InterPro" id="IPR016187">
    <property type="entry name" value="CTDL_fold"/>
</dbReference>
<dbReference type="GO" id="GO:0030246">
    <property type="term" value="F:carbohydrate binding"/>
    <property type="evidence" value="ECO:0007669"/>
    <property type="project" value="UniProtKB-KW"/>
</dbReference>
<keyword evidence="10" id="KW-0175">Coiled coil</keyword>
<comment type="caution">
    <text evidence="17">The sequence shown here is derived from an EMBL/GenBank/DDBJ whole genome shotgun (WGS) entry which is preliminary data.</text>
</comment>
<dbReference type="SMART" id="SM00034">
    <property type="entry name" value="CLECT"/>
    <property type="match status" value="1"/>
</dbReference>
<feature type="region of interest" description="Disordered" evidence="15">
    <location>
        <begin position="379"/>
        <end position="528"/>
    </location>
</feature>
<dbReference type="Pfam" id="PF00059">
    <property type="entry name" value="Lectin_C"/>
    <property type="match status" value="1"/>
</dbReference>
<dbReference type="InterPro" id="IPR016186">
    <property type="entry name" value="C-type_lectin-like/link_sf"/>
</dbReference>
<evidence type="ECO:0000259" key="16">
    <source>
        <dbReference type="PROSITE" id="PS50041"/>
    </source>
</evidence>
<feature type="compositionally biased region" description="Gly residues" evidence="15">
    <location>
        <begin position="450"/>
        <end position="459"/>
    </location>
</feature>
<feature type="compositionally biased region" description="Low complexity" evidence="15">
    <location>
        <begin position="437"/>
        <end position="449"/>
    </location>
</feature>
<keyword evidence="13" id="KW-1015">Disulfide bond</keyword>
<dbReference type="InterPro" id="IPR058762">
    <property type="entry name" value="COLEC12_dom"/>
</dbReference>
<dbReference type="InterPro" id="IPR050111">
    <property type="entry name" value="C-type_lectin/snaclec_domain"/>
</dbReference>
<dbReference type="InterPro" id="IPR001304">
    <property type="entry name" value="C-type_lectin-like"/>
</dbReference>
<dbReference type="InterPro" id="IPR018378">
    <property type="entry name" value="C-type_lectin_CS"/>
</dbReference>
<dbReference type="Gene3D" id="3.10.100.10">
    <property type="entry name" value="Mannose-Binding Protein A, subunit A"/>
    <property type="match status" value="1"/>
</dbReference>
<keyword evidence="3" id="KW-0812">Transmembrane</keyword>
<evidence type="ECO:0000256" key="9">
    <source>
        <dbReference type="ARBA" id="ARBA00022989"/>
    </source>
</evidence>
<proteinExistence type="predicted"/>
<protein>
    <recommendedName>
        <fullName evidence="2">Collectin-12</fullName>
    </recommendedName>
</protein>
<feature type="domain" description="C-type lectin" evidence="16">
    <location>
        <begin position="560"/>
        <end position="677"/>
    </location>
</feature>
<feature type="compositionally biased region" description="Polar residues" evidence="15">
    <location>
        <begin position="533"/>
        <end position="544"/>
    </location>
</feature>
<dbReference type="Pfam" id="PF26004">
    <property type="entry name" value="COLEC12"/>
    <property type="match status" value="1"/>
</dbReference>
<evidence type="ECO:0000256" key="3">
    <source>
        <dbReference type="ARBA" id="ARBA00022692"/>
    </source>
</evidence>
<accession>A0A5A9PQK6</accession>
<name>A0A5A9PQK6_9TELE</name>
<comment type="subcellular location">
    <subcellularLocation>
        <location evidence="1">Membrane</location>
        <topology evidence="1">Single-pass type II membrane protein</topology>
    </subcellularLocation>
</comment>
<keyword evidence="12" id="KW-0472">Membrane</keyword>
<evidence type="ECO:0000256" key="4">
    <source>
        <dbReference type="ARBA" id="ARBA00022723"/>
    </source>
</evidence>
<evidence type="ECO:0000256" key="6">
    <source>
        <dbReference type="ARBA" id="ARBA00022737"/>
    </source>
</evidence>
<evidence type="ECO:0000256" key="5">
    <source>
        <dbReference type="ARBA" id="ARBA00022734"/>
    </source>
</evidence>
<dbReference type="Proteomes" id="UP000324632">
    <property type="component" value="Chromosome 3"/>
</dbReference>
<dbReference type="Pfam" id="PF01391">
    <property type="entry name" value="Collagen"/>
    <property type="match status" value="2"/>
</dbReference>
<dbReference type="AlphaFoldDB" id="A0A5A9PQK6"/>
<keyword evidence="8" id="KW-0735">Signal-anchor</keyword>
<feature type="region of interest" description="Disordered" evidence="15">
    <location>
        <begin position="533"/>
        <end position="552"/>
    </location>
</feature>
<evidence type="ECO:0000256" key="1">
    <source>
        <dbReference type="ARBA" id="ARBA00004606"/>
    </source>
</evidence>
<keyword evidence="14" id="KW-0675">Receptor</keyword>
<dbReference type="CDD" id="cd03590">
    <property type="entry name" value="CLECT_DC-SIGN_like"/>
    <property type="match status" value="1"/>
</dbReference>
<dbReference type="PROSITE" id="PS50041">
    <property type="entry name" value="C_TYPE_LECTIN_2"/>
    <property type="match status" value="1"/>
</dbReference>
<evidence type="ECO:0000313" key="18">
    <source>
        <dbReference type="Proteomes" id="UP000324632"/>
    </source>
</evidence>
<evidence type="ECO:0000256" key="12">
    <source>
        <dbReference type="ARBA" id="ARBA00023136"/>
    </source>
</evidence>
<keyword evidence="5" id="KW-0430">Lectin</keyword>
<evidence type="ECO:0000313" key="17">
    <source>
        <dbReference type="EMBL" id="KAA0723852.1"/>
    </source>
</evidence>
<reference evidence="17 18" key="1">
    <citation type="journal article" date="2019" name="Mol. Ecol. Resour.">
        <title>Chromosome-level genome assembly of Triplophysa tibetana, a fish adapted to the harsh high-altitude environment of the Tibetan Plateau.</title>
        <authorList>
            <person name="Yang X."/>
            <person name="Liu H."/>
            <person name="Ma Z."/>
            <person name="Zou Y."/>
            <person name="Zou M."/>
            <person name="Mao Y."/>
            <person name="Li X."/>
            <person name="Wang H."/>
            <person name="Chen T."/>
            <person name="Wang W."/>
            <person name="Yang R."/>
        </authorList>
    </citation>
    <scope>NUCLEOTIDE SEQUENCE [LARGE SCALE GENOMIC DNA]</scope>
    <source>
        <strain evidence="17">TTIB1903HZAU</strain>
        <tissue evidence="17">Muscle</tissue>
    </source>
</reference>
<keyword evidence="6" id="KW-0677">Repeat</keyword>
<dbReference type="GO" id="GO:0005581">
    <property type="term" value="C:collagen trimer"/>
    <property type="evidence" value="ECO:0007669"/>
    <property type="project" value="UniProtKB-KW"/>
</dbReference>
<sequence>MTNVLSVVQKVDDVTEGMERYGGKIISVEADLKNFNDETGVKTEKTSSDLMTFRSGLSALRHTLAEVTQHVSTNAAALQQLKSSSQDVHVSQGHLRSQLNAQTSVTRSVNTTLFSFATLTSALQQNTSHLQHEVQENVNAQRTLQFLIDRINLIHTRQERVTLALQRTLETAGQSTQKVRVDAQSLIRDTQLVRSDADWLREKIKSLEKAEGNASAQIQSSSDGLEELNAQLTTISTQILNISTISDVNAANLHALLDQQLDFGNLTSSRIDKLEQRLDAVDEEVDKLTGNISYSTQLLGGVNRKLSELRGCSDTLGRHSDLLVGLNVSLVEARIDVSTLRSNQHDLSSRLDTEVTSLSIITEELKLVDSKHSQLIKNFTVLQGPPGPRGPRGEKGSSGDAGPLGSKGERGDTGETGVTGPRGEKGADGSPGFPGIKGLPGPRGSSGPKGPRGSGGRAGPPGTKGEQGSPGLPGRDGQPGPPGLQGPEGIRGPVGEPGSMGRPGLMGPAGPPGLPGLPGKMFPVPLPPLQHRQTTEVYSQAGKNKSQRDSSGCPPGWLGFRYSCYFFYVEPLSFNNAQKFCSNMSSSMVIIGDVEEQRWLHLHTVGRGYFWMGLTDRLEENVWRWLDGSVPVFTNWRSGQPDNWGHGHEEGEDCAGMIHGALWNDFYCDELHSLICEATKDEHPEFNGHARLIMCERVREREDTNSEEQDFSHPHVILDCCDCFFYRKVMLLFHLSCVSFKHQLSLRCFS</sequence>
<keyword evidence="11" id="KW-0176">Collagen</keyword>
<keyword evidence="18" id="KW-1185">Reference proteome</keyword>
<dbReference type="InterPro" id="IPR033989">
    <property type="entry name" value="CD209-like_CTLD"/>
</dbReference>
<dbReference type="EMBL" id="SOYY01000003">
    <property type="protein sequence ID" value="KAA0723852.1"/>
    <property type="molecule type" value="Genomic_DNA"/>
</dbReference>
<evidence type="ECO:0000256" key="8">
    <source>
        <dbReference type="ARBA" id="ARBA00022968"/>
    </source>
</evidence>
<evidence type="ECO:0000256" key="11">
    <source>
        <dbReference type="ARBA" id="ARBA00023119"/>
    </source>
</evidence>
<dbReference type="PROSITE" id="PS00615">
    <property type="entry name" value="C_TYPE_LECTIN_1"/>
    <property type="match status" value="1"/>
</dbReference>
<evidence type="ECO:0000256" key="14">
    <source>
        <dbReference type="ARBA" id="ARBA00023170"/>
    </source>
</evidence>
<evidence type="ECO:0000256" key="2">
    <source>
        <dbReference type="ARBA" id="ARBA00017460"/>
    </source>
</evidence>
<keyword evidence="4" id="KW-0479">Metal-binding</keyword>
<gene>
    <name evidence="17" type="ORF">E1301_Tti014113</name>
</gene>
<evidence type="ECO:0000256" key="15">
    <source>
        <dbReference type="SAM" id="MobiDB-lite"/>
    </source>
</evidence>
<dbReference type="SUPFAM" id="SSF56436">
    <property type="entry name" value="C-type lectin-like"/>
    <property type="match status" value="1"/>
</dbReference>
<evidence type="ECO:0000256" key="10">
    <source>
        <dbReference type="ARBA" id="ARBA00023054"/>
    </source>
</evidence>
<feature type="compositionally biased region" description="Low complexity" evidence="15">
    <location>
        <begin position="460"/>
        <end position="478"/>
    </location>
</feature>
<evidence type="ECO:0000256" key="13">
    <source>
        <dbReference type="ARBA" id="ARBA00023157"/>
    </source>
</evidence>
<dbReference type="InterPro" id="IPR008160">
    <property type="entry name" value="Collagen"/>
</dbReference>
<keyword evidence="9" id="KW-1133">Transmembrane helix</keyword>
<evidence type="ECO:0000256" key="7">
    <source>
        <dbReference type="ARBA" id="ARBA00022837"/>
    </source>
</evidence>
<dbReference type="PANTHER" id="PTHR22803">
    <property type="entry name" value="MANNOSE, PHOSPHOLIPASE, LECTIN RECEPTOR RELATED"/>
    <property type="match status" value="1"/>
</dbReference>
<keyword evidence="7" id="KW-0106">Calcium</keyword>
<organism evidence="17 18">
    <name type="scientific">Triplophysa tibetana</name>
    <dbReference type="NCBI Taxonomy" id="1572043"/>
    <lineage>
        <taxon>Eukaryota</taxon>
        <taxon>Metazoa</taxon>
        <taxon>Chordata</taxon>
        <taxon>Craniata</taxon>
        <taxon>Vertebrata</taxon>
        <taxon>Euteleostomi</taxon>
        <taxon>Actinopterygii</taxon>
        <taxon>Neopterygii</taxon>
        <taxon>Teleostei</taxon>
        <taxon>Ostariophysi</taxon>
        <taxon>Cypriniformes</taxon>
        <taxon>Nemacheilidae</taxon>
        <taxon>Triplophysa</taxon>
    </lineage>
</organism>